<protein>
    <submittedName>
        <fullName evidence="5">Site-specific integrase</fullName>
    </submittedName>
</protein>
<organism evidence="5 6">
    <name type="scientific">Caldimonas mangrovi</name>
    <dbReference type="NCBI Taxonomy" id="2944811"/>
    <lineage>
        <taxon>Bacteria</taxon>
        <taxon>Pseudomonadati</taxon>
        <taxon>Pseudomonadota</taxon>
        <taxon>Betaproteobacteria</taxon>
        <taxon>Burkholderiales</taxon>
        <taxon>Sphaerotilaceae</taxon>
        <taxon>Caldimonas</taxon>
    </lineage>
</organism>
<reference evidence="5" key="1">
    <citation type="submission" date="2022-05" db="EMBL/GenBank/DDBJ databases">
        <title>Schlegelella sp. nov., isolated from mangrove soil.</title>
        <authorList>
            <person name="Liu Y."/>
            <person name="Ge X."/>
            <person name="Liu W."/>
        </authorList>
    </citation>
    <scope>NUCLEOTIDE SEQUENCE</scope>
    <source>
        <strain evidence="5">S2-27</strain>
    </source>
</reference>
<dbReference type="Proteomes" id="UP001165541">
    <property type="component" value="Unassembled WGS sequence"/>
</dbReference>
<sequence>MASILKVGDKWRALIRRKGHKAQCKTFPTKAQAEVWARQREADLDRGEAAPADTGITIGQLIDTYRDLRDKSRPISDSSNEHYQLVKLKKELGDKRAMTIKPQDLVDFASKRKNVDKAGPYTVNMDVSKLGTALRYAASALHITIPDVVGSARPLLAHLGLIGGGGKRERRPTEDELRRVIAHLDAEYGRIYADAVAFAAVAAMRRGEVCSILWKDLDREKRLIGAWRKHPRKAKTWEQVPLLGEAWDIVCRQPDEDERIFPIHPQTLTKYFTQTCSALGIPDLHLHDLRHEGTSRLFEAGYEIQQVALVTGHRDWRNLKRYTNLRPEDLTKQPAPQPRQGAGQSRGSRTSASRAVGKSSRGKAQR</sequence>
<dbReference type="InterPro" id="IPR013762">
    <property type="entry name" value="Integrase-like_cat_sf"/>
</dbReference>
<dbReference type="CDD" id="cd00796">
    <property type="entry name" value="INT_Rci_Hp1_C"/>
    <property type="match status" value="1"/>
</dbReference>
<gene>
    <name evidence="5" type="ORF">M8A51_25765</name>
</gene>
<accession>A0ABT0YW16</accession>
<feature type="region of interest" description="Disordered" evidence="3">
    <location>
        <begin position="324"/>
        <end position="366"/>
    </location>
</feature>
<dbReference type="PANTHER" id="PTHR30349:SF94">
    <property type="entry name" value="INTEGRASE_RECOMBINASE HI_1414-RELATED"/>
    <property type="match status" value="1"/>
</dbReference>
<dbReference type="EMBL" id="JAMKFE010000027">
    <property type="protein sequence ID" value="MCM5682945.1"/>
    <property type="molecule type" value="Genomic_DNA"/>
</dbReference>
<feature type="domain" description="Tyr recombinase" evidence="4">
    <location>
        <begin position="167"/>
        <end position="335"/>
    </location>
</feature>
<evidence type="ECO:0000256" key="2">
    <source>
        <dbReference type="ARBA" id="ARBA00023172"/>
    </source>
</evidence>
<dbReference type="PROSITE" id="PS51898">
    <property type="entry name" value="TYR_RECOMBINASE"/>
    <property type="match status" value="1"/>
</dbReference>
<dbReference type="PANTHER" id="PTHR30349">
    <property type="entry name" value="PHAGE INTEGRASE-RELATED"/>
    <property type="match status" value="1"/>
</dbReference>
<dbReference type="SUPFAM" id="SSF56349">
    <property type="entry name" value="DNA breaking-rejoining enzymes"/>
    <property type="match status" value="1"/>
</dbReference>
<evidence type="ECO:0000259" key="4">
    <source>
        <dbReference type="PROSITE" id="PS51898"/>
    </source>
</evidence>
<dbReference type="InterPro" id="IPR011010">
    <property type="entry name" value="DNA_brk_join_enz"/>
</dbReference>
<evidence type="ECO:0000313" key="5">
    <source>
        <dbReference type="EMBL" id="MCM5682945.1"/>
    </source>
</evidence>
<proteinExistence type="predicted"/>
<keyword evidence="6" id="KW-1185">Reference proteome</keyword>
<evidence type="ECO:0000256" key="1">
    <source>
        <dbReference type="ARBA" id="ARBA00022908"/>
    </source>
</evidence>
<dbReference type="Pfam" id="PF00589">
    <property type="entry name" value="Phage_integrase"/>
    <property type="match status" value="1"/>
</dbReference>
<evidence type="ECO:0000313" key="6">
    <source>
        <dbReference type="Proteomes" id="UP001165541"/>
    </source>
</evidence>
<keyword evidence="2" id="KW-0233">DNA recombination</keyword>
<name>A0ABT0YW16_9BURK</name>
<dbReference type="Gene3D" id="1.10.443.10">
    <property type="entry name" value="Intergrase catalytic core"/>
    <property type="match status" value="1"/>
</dbReference>
<comment type="caution">
    <text evidence="5">The sequence shown here is derived from an EMBL/GenBank/DDBJ whole genome shotgun (WGS) entry which is preliminary data.</text>
</comment>
<keyword evidence="1" id="KW-0229">DNA integration</keyword>
<evidence type="ECO:0000256" key="3">
    <source>
        <dbReference type="SAM" id="MobiDB-lite"/>
    </source>
</evidence>
<dbReference type="RefSeq" id="WP_251781488.1">
    <property type="nucleotide sequence ID" value="NZ_JAMKFE010000027.1"/>
</dbReference>
<dbReference type="InterPro" id="IPR002104">
    <property type="entry name" value="Integrase_catalytic"/>
</dbReference>
<dbReference type="InterPro" id="IPR050090">
    <property type="entry name" value="Tyrosine_recombinase_XerCD"/>
</dbReference>